<evidence type="ECO:0000313" key="5">
    <source>
        <dbReference type="Proteomes" id="UP001153642"/>
    </source>
</evidence>
<sequence>MPNKDLLVVGELNVDLILNKIEGFPKIGTEIIAENMNVTLGSSSAIMAANASAIGINTSFCGIVGKDDFGDFIRKELQKKQVNTDFIEKTTKHQSGVTVVMNYNQDRANVTYCGAMEALTIDKIPWNHLDNFKHFHLSNFFIQKGIRKDIVSIFEKAKSYGVTTSLDLQWDPENKWDFNYKECLPHVDVFMPNEAELLALTKTTTVNNGIEEIMPYANTIVIKMGDKGSMAFHNGETYQALPYANPNYVDSIGAGDSFNAGFIKKYIEKQPIETCLKFGNLTGALNTTAAGGTTAFSGKKNIIEDAIKLFNAEI</sequence>
<proteinExistence type="predicted"/>
<evidence type="ECO:0000313" key="4">
    <source>
        <dbReference type="EMBL" id="MDG3586961.1"/>
    </source>
</evidence>
<evidence type="ECO:0000256" key="2">
    <source>
        <dbReference type="ARBA" id="ARBA00022777"/>
    </source>
</evidence>
<keyword evidence="5" id="KW-1185">Reference proteome</keyword>
<dbReference type="RefSeq" id="WP_277900771.1">
    <property type="nucleotide sequence ID" value="NZ_JAPMUA010000005.1"/>
</dbReference>
<dbReference type="SUPFAM" id="SSF53613">
    <property type="entry name" value="Ribokinase-like"/>
    <property type="match status" value="1"/>
</dbReference>
<keyword evidence="2 4" id="KW-0418">Kinase</keyword>
<keyword evidence="1" id="KW-0808">Transferase</keyword>
<dbReference type="PANTHER" id="PTHR10584:SF166">
    <property type="entry name" value="RIBOKINASE"/>
    <property type="match status" value="1"/>
</dbReference>
<protein>
    <submittedName>
        <fullName evidence="4">Carbohydrate kinase family protein</fullName>
    </submittedName>
</protein>
<dbReference type="Gene3D" id="3.40.1190.20">
    <property type="match status" value="1"/>
</dbReference>
<dbReference type="EMBL" id="JAPMUA010000005">
    <property type="protein sequence ID" value="MDG3586961.1"/>
    <property type="molecule type" value="Genomic_DNA"/>
</dbReference>
<feature type="domain" description="Carbohydrate kinase PfkB" evidence="3">
    <location>
        <begin position="4"/>
        <end position="294"/>
    </location>
</feature>
<accession>A0ABT6FUM4</accession>
<dbReference type="PROSITE" id="PS00584">
    <property type="entry name" value="PFKB_KINASES_2"/>
    <property type="match status" value="1"/>
</dbReference>
<comment type="caution">
    <text evidence="4">The sequence shown here is derived from an EMBL/GenBank/DDBJ whole genome shotgun (WGS) entry which is preliminary data.</text>
</comment>
<gene>
    <name evidence="4" type="ORF">OSR52_13885</name>
</gene>
<name>A0ABT6FUM4_9FLAO</name>
<dbReference type="InterPro" id="IPR029056">
    <property type="entry name" value="Ribokinase-like"/>
</dbReference>
<dbReference type="GO" id="GO:0016301">
    <property type="term" value="F:kinase activity"/>
    <property type="evidence" value="ECO:0007669"/>
    <property type="project" value="UniProtKB-KW"/>
</dbReference>
<evidence type="ECO:0000259" key="3">
    <source>
        <dbReference type="Pfam" id="PF00294"/>
    </source>
</evidence>
<dbReference type="PANTHER" id="PTHR10584">
    <property type="entry name" value="SUGAR KINASE"/>
    <property type="match status" value="1"/>
</dbReference>
<dbReference type="CDD" id="cd01166">
    <property type="entry name" value="KdgK"/>
    <property type="match status" value="1"/>
</dbReference>
<dbReference type="Proteomes" id="UP001153642">
    <property type="component" value="Unassembled WGS sequence"/>
</dbReference>
<organism evidence="4 5">
    <name type="scientific">Galbibacter pacificus</name>
    <dbReference type="NCBI Taxonomy" id="2996052"/>
    <lineage>
        <taxon>Bacteria</taxon>
        <taxon>Pseudomonadati</taxon>
        <taxon>Bacteroidota</taxon>
        <taxon>Flavobacteriia</taxon>
        <taxon>Flavobacteriales</taxon>
        <taxon>Flavobacteriaceae</taxon>
        <taxon>Galbibacter</taxon>
    </lineage>
</organism>
<dbReference type="InterPro" id="IPR011611">
    <property type="entry name" value="PfkB_dom"/>
</dbReference>
<dbReference type="Pfam" id="PF00294">
    <property type="entry name" value="PfkB"/>
    <property type="match status" value="1"/>
</dbReference>
<evidence type="ECO:0000256" key="1">
    <source>
        <dbReference type="ARBA" id="ARBA00022679"/>
    </source>
</evidence>
<dbReference type="InterPro" id="IPR002173">
    <property type="entry name" value="Carboh/pur_kinase_PfkB_CS"/>
</dbReference>
<reference evidence="4" key="1">
    <citation type="submission" date="2022-11" db="EMBL/GenBank/DDBJ databases">
        <title>High-quality draft genome sequence of Galbibacter sp. strain CMA-7.</title>
        <authorList>
            <person name="Wei L."/>
            <person name="Dong C."/>
            <person name="Shao Z."/>
        </authorList>
    </citation>
    <scope>NUCLEOTIDE SEQUENCE</scope>
    <source>
        <strain evidence="4">CMA-7</strain>
    </source>
</reference>